<evidence type="ECO:0000313" key="3">
    <source>
        <dbReference type="Proteomes" id="UP000247454"/>
    </source>
</evidence>
<keyword evidence="1" id="KW-0812">Transmembrane</keyword>
<reference evidence="2 3" key="1">
    <citation type="submission" date="2018-06" db="EMBL/GenBank/DDBJ databases">
        <title>Genomic Encyclopedia of Type Strains, Phase III (KMG-III): the genomes of soil and plant-associated and newly described type strains.</title>
        <authorList>
            <person name="Whitman W."/>
        </authorList>
    </citation>
    <scope>NUCLEOTIDE SEQUENCE [LARGE SCALE GENOMIC DNA]</scope>
    <source>
        <strain evidence="2 3">ORS 1419</strain>
    </source>
</reference>
<keyword evidence="1" id="KW-1133">Transmembrane helix</keyword>
<evidence type="ECO:0000256" key="1">
    <source>
        <dbReference type="SAM" id="Phobius"/>
    </source>
</evidence>
<keyword evidence="1" id="KW-0472">Membrane</keyword>
<organism evidence="2 3">
    <name type="scientific">Phyllobacterium leguminum</name>
    <dbReference type="NCBI Taxonomy" id="314237"/>
    <lineage>
        <taxon>Bacteria</taxon>
        <taxon>Pseudomonadati</taxon>
        <taxon>Pseudomonadota</taxon>
        <taxon>Alphaproteobacteria</taxon>
        <taxon>Hyphomicrobiales</taxon>
        <taxon>Phyllobacteriaceae</taxon>
        <taxon>Phyllobacterium</taxon>
    </lineage>
</organism>
<accession>A0A318T610</accession>
<dbReference type="Proteomes" id="UP000247454">
    <property type="component" value="Unassembled WGS sequence"/>
</dbReference>
<dbReference type="AlphaFoldDB" id="A0A318T610"/>
<gene>
    <name evidence="2" type="ORF">C7477_1071</name>
</gene>
<feature type="transmembrane region" description="Helical" evidence="1">
    <location>
        <begin position="7"/>
        <end position="35"/>
    </location>
</feature>
<protein>
    <submittedName>
        <fullName evidence="2">Uncharacterized protein</fullName>
    </submittedName>
</protein>
<comment type="caution">
    <text evidence="2">The sequence shown here is derived from an EMBL/GenBank/DDBJ whole genome shotgun (WGS) entry which is preliminary data.</text>
</comment>
<dbReference type="EMBL" id="QJTF01000007">
    <property type="protein sequence ID" value="PYE88359.1"/>
    <property type="molecule type" value="Genomic_DNA"/>
</dbReference>
<proteinExistence type="predicted"/>
<sequence>MERRELGFVALEAILGKIFAFLFVLAALSVCAYAAAAGAEWLATILGTGVIGSVVWAFVKVNRPRNGG</sequence>
<evidence type="ECO:0000313" key="2">
    <source>
        <dbReference type="EMBL" id="PYE88359.1"/>
    </source>
</evidence>
<keyword evidence="3" id="KW-1185">Reference proteome</keyword>
<name>A0A318T610_9HYPH</name>
<feature type="transmembrane region" description="Helical" evidence="1">
    <location>
        <begin position="41"/>
        <end position="59"/>
    </location>
</feature>